<dbReference type="AlphaFoldDB" id="A0A5P2XFH8"/>
<dbReference type="KEGG" id="sspb:CP982_34905"/>
<evidence type="ECO:0000313" key="2">
    <source>
        <dbReference type="Proteomes" id="UP000326505"/>
    </source>
</evidence>
<dbReference type="Proteomes" id="UP000326505">
    <property type="component" value="Chromosome"/>
</dbReference>
<organism evidence="1 2">
    <name type="scientific">Streptomyces spectabilis</name>
    <dbReference type="NCBI Taxonomy" id="68270"/>
    <lineage>
        <taxon>Bacteria</taxon>
        <taxon>Bacillati</taxon>
        <taxon>Actinomycetota</taxon>
        <taxon>Actinomycetes</taxon>
        <taxon>Kitasatosporales</taxon>
        <taxon>Streptomycetaceae</taxon>
        <taxon>Streptomyces</taxon>
    </lineage>
</organism>
<proteinExistence type="predicted"/>
<reference evidence="1 2" key="1">
    <citation type="submission" date="2017-09" db="EMBL/GenBank/DDBJ databases">
        <authorList>
            <person name="Lee N."/>
            <person name="Cho B.-K."/>
        </authorList>
    </citation>
    <scope>NUCLEOTIDE SEQUENCE [LARGE SCALE GENOMIC DNA]</scope>
    <source>
        <strain evidence="1 2">ATCC 27465</strain>
    </source>
</reference>
<gene>
    <name evidence="1" type="ORF">CP982_34905</name>
</gene>
<accession>A0A5P2XFH8</accession>
<dbReference type="EMBL" id="CP023690">
    <property type="protein sequence ID" value="QEV63261.1"/>
    <property type="molecule type" value="Genomic_DNA"/>
</dbReference>
<sequence length="67" mass="6642">MRLGGLWEGAAGLAGAELPLGADGGVGSHLDSFGGSLTTTRDGLPTARTGRVGCLQSASGDVLCLQW</sequence>
<name>A0A5P2XFH8_STRST</name>
<protein>
    <submittedName>
        <fullName evidence="1">Uncharacterized protein</fullName>
    </submittedName>
</protein>
<evidence type="ECO:0000313" key="1">
    <source>
        <dbReference type="EMBL" id="QEV63261.1"/>
    </source>
</evidence>